<evidence type="ECO:0008006" key="3">
    <source>
        <dbReference type="Google" id="ProtNLM"/>
    </source>
</evidence>
<protein>
    <recommendedName>
        <fullName evidence="3">Glycosyltransferase</fullName>
    </recommendedName>
</protein>
<proteinExistence type="predicted"/>
<evidence type="ECO:0000313" key="2">
    <source>
        <dbReference type="Proteomes" id="UP000217177"/>
    </source>
</evidence>
<sequence>MQSHDKFHQSEISKHVILYFMSVAPRELSSREVQKRVLDYKIAFKQLQRVLPQSWQVIICENTLGANESSLTSILDFQRGPFPISSLSANSGEINKGIGELDMMVNAATDFPELLRNSRTVSYFTGRRIVTNRYIFERTENLTSEALISNPDFFYLDGTIVETEKQYMYNDMFFSMKSRTFLDYVEFFKSNREKMIELGVGSEQNLFDFMKKNGIGFEWLNELGLLRREKQTFFRWFQKDRIHIC</sequence>
<organism evidence="1 2">
    <name type="scientific">Candidatus Planktophila versatilis</name>
    <dbReference type="NCBI Taxonomy" id="1884905"/>
    <lineage>
        <taxon>Bacteria</taxon>
        <taxon>Bacillati</taxon>
        <taxon>Actinomycetota</taxon>
        <taxon>Actinomycetes</taxon>
        <taxon>Candidatus Nanopelagicales</taxon>
        <taxon>Candidatus Nanopelagicaceae</taxon>
        <taxon>Candidatus Planktophila</taxon>
    </lineage>
</organism>
<evidence type="ECO:0000313" key="1">
    <source>
        <dbReference type="EMBL" id="ASY16696.1"/>
    </source>
</evidence>
<name>A0ABM6MD57_9ACTN</name>
<reference evidence="1 2" key="1">
    <citation type="submission" date="2016-07" db="EMBL/GenBank/DDBJ databases">
        <title>High microdiversification within the ubiquitous acI lineage of Actinobacteria.</title>
        <authorList>
            <person name="Neuenschwander S.M."/>
            <person name="Salcher M."/>
            <person name="Ghai R."/>
            <person name="Pernthaler J."/>
        </authorList>
    </citation>
    <scope>NUCLEOTIDE SEQUENCE [LARGE SCALE GENOMIC DNA]</scope>
    <source>
        <strain evidence="1">MMS-IA-79</strain>
    </source>
</reference>
<keyword evidence="2" id="KW-1185">Reference proteome</keyword>
<accession>A0ABM6MD57</accession>
<gene>
    <name evidence="1" type="ORF">A1sIA79_00170</name>
</gene>
<dbReference type="EMBL" id="CP016774">
    <property type="protein sequence ID" value="ASY16696.1"/>
    <property type="molecule type" value="Genomic_DNA"/>
</dbReference>
<dbReference type="Proteomes" id="UP000217177">
    <property type="component" value="Chromosome"/>
</dbReference>